<dbReference type="Gene3D" id="3.40.50.20">
    <property type="match status" value="1"/>
</dbReference>
<accession>A0A6B3NQ86</accession>
<dbReference type="InterPro" id="IPR050179">
    <property type="entry name" value="Trans_hexapeptide_repeat"/>
</dbReference>
<dbReference type="CDD" id="cd03360">
    <property type="entry name" value="LbH_AT_putative"/>
    <property type="match status" value="1"/>
</dbReference>
<dbReference type="EMBL" id="JAAHBU010000106">
    <property type="protein sequence ID" value="NER64016.1"/>
    <property type="molecule type" value="Genomic_DNA"/>
</dbReference>
<dbReference type="PANTHER" id="PTHR43300:SF7">
    <property type="entry name" value="UDP-N-ACETYLBACILLOSAMINE N-ACETYLTRANSFERASE"/>
    <property type="match status" value="1"/>
</dbReference>
<dbReference type="Gene3D" id="2.160.10.10">
    <property type="entry name" value="Hexapeptide repeat proteins"/>
    <property type="match status" value="1"/>
</dbReference>
<organism evidence="5 6">
    <name type="scientific">Pseudomonas brassicae</name>
    <dbReference type="NCBI Taxonomy" id="2708063"/>
    <lineage>
        <taxon>Bacteria</taxon>
        <taxon>Pseudomonadati</taxon>
        <taxon>Pseudomonadota</taxon>
        <taxon>Gammaproteobacteria</taxon>
        <taxon>Pseudomonadales</taxon>
        <taxon>Pseudomonadaceae</taxon>
        <taxon>Pseudomonas</taxon>
    </lineage>
</organism>
<dbReference type="AlphaFoldDB" id="A0A6B3NQ86"/>
<reference evidence="5 6" key="1">
    <citation type="submission" date="2020-02" db="EMBL/GenBank/DDBJ databases">
        <title>Broccoli isolated Pseudomonas sp.</title>
        <authorList>
            <person name="Fujikawa T."/>
            <person name="Sawada H."/>
        </authorList>
    </citation>
    <scope>NUCLEOTIDE SEQUENCE [LARGE SCALE GENOMIC DNA]</scope>
    <source>
        <strain evidence="5 6">MAFF212427</strain>
    </source>
</reference>
<dbReference type="SUPFAM" id="SSF51161">
    <property type="entry name" value="Trimeric LpxA-like enzymes"/>
    <property type="match status" value="1"/>
</dbReference>
<dbReference type="InterPro" id="IPR011004">
    <property type="entry name" value="Trimer_LpxA-like_sf"/>
</dbReference>
<dbReference type="Pfam" id="PF17836">
    <property type="entry name" value="PglD_N"/>
    <property type="match status" value="1"/>
</dbReference>
<name>A0A6B3NQ86_9PSED</name>
<feature type="binding site" evidence="3">
    <location>
        <position position="158"/>
    </location>
    <ligand>
        <name>acetyl-CoA</name>
        <dbReference type="ChEBI" id="CHEBI:57288"/>
    </ligand>
</feature>
<keyword evidence="6" id="KW-1185">Reference proteome</keyword>
<feature type="domain" description="PglD N-terminal" evidence="4">
    <location>
        <begin position="13"/>
        <end position="80"/>
    </location>
</feature>
<comment type="similarity">
    <text evidence="1">Belongs to the transferase hexapeptide repeat family.</text>
</comment>
<evidence type="ECO:0000256" key="2">
    <source>
        <dbReference type="PIRSR" id="PIRSR620019-1"/>
    </source>
</evidence>
<feature type="active site" description="Proton acceptor" evidence="2">
    <location>
        <position position="149"/>
    </location>
</feature>
<evidence type="ECO:0000256" key="3">
    <source>
        <dbReference type="PIRSR" id="PIRSR620019-2"/>
    </source>
</evidence>
<sequence>MIAEPAHCAARPVLLLGAGGHAKVMLSLLQAIGANVLGVCDPALAGAAIESWRGIRVLGGDEVLDQFEGAQVGLVNGVGQVPGLSRRQDMFQALSARGFHFPALVHPAAWVDPSVQLSDGVQVMAGAVIQADTRIGVNSITNTGVRIDHDCIIGSHVHIAPGAVLCGAVNVACGAFVGAGSTTLQGVSVGTCAIVGAGTTLVKDLPAGQVVMSAPVRINESKYLSRQEKT</sequence>
<evidence type="ECO:0000259" key="4">
    <source>
        <dbReference type="Pfam" id="PF17836"/>
    </source>
</evidence>
<proteinExistence type="inferred from homology"/>
<evidence type="ECO:0000313" key="6">
    <source>
        <dbReference type="Proteomes" id="UP000482634"/>
    </source>
</evidence>
<gene>
    <name evidence="5" type="ORF">G3436_09060</name>
</gene>
<protein>
    <submittedName>
        <fullName evidence="5">Acetyltransferase</fullName>
    </submittedName>
</protein>
<keyword evidence="5" id="KW-0808">Transferase</keyword>
<dbReference type="RefSeq" id="WP_163943796.1">
    <property type="nucleotide sequence ID" value="NZ_JAAHBU010000106.1"/>
</dbReference>
<dbReference type="PANTHER" id="PTHR43300">
    <property type="entry name" value="ACETYLTRANSFERASE"/>
    <property type="match status" value="1"/>
</dbReference>
<feature type="site" description="Increases basicity of active site His" evidence="2">
    <location>
        <position position="150"/>
    </location>
</feature>
<dbReference type="Proteomes" id="UP000482634">
    <property type="component" value="Unassembled WGS sequence"/>
</dbReference>
<feature type="binding site" evidence="3">
    <location>
        <position position="79"/>
    </location>
    <ligand>
        <name>substrate</name>
    </ligand>
</feature>
<dbReference type="InterPro" id="IPR020019">
    <property type="entry name" value="AcTrfase_PglD-like"/>
</dbReference>
<comment type="caution">
    <text evidence="5">The sequence shown here is derived from an EMBL/GenBank/DDBJ whole genome shotgun (WGS) entry which is preliminary data.</text>
</comment>
<dbReference type="GO" id="GO:0016740">
    <property type="term" value="F:transferase activity"/>
    <property type="evidence" value="ECO:0007669"/>
    <property type="project" value="UniProtKB-KW"/>
</dbReference>
<evidence type="ECO:0000313" key="5">
    <source>
        <dbReference type="EMBL" id="NER64016.1"/>
    </source>
</evidence>
<dbReference type="InterPro" id="IPR041561">
    <property type="entry name" value="PglD_N"/>
</dbReference>
<dbReference type="NCBIfam" id="TIGR03570">
    <property type="entry name" value="NeuD_NnaD"/>
    <property type="match status" value="1"/>
</dbReference>
<evidence type="ECO:0000256" key="1">
    <source>
        <dbReference type="ARBA" id="ARBA00007274"/>
    </source>
</evidence>